<dbReference type="STRING" id="1122949.GCA_000378725_01077"/>
<accession>A0A379C790</accession>
<reference evidence="5 6" key="1">
    <citation type="submission" date="2018-06" db="EMBL/GenBank/DDBJ databases">
        <authorList>
            <consortium name="Pathogen Informatics"/>
            <person name="Doyle S."/>
        </authorList>
    </citation>
    <scope>NUCLEOTIDE SEQUENCE [LARGE SCALE GENOMIC DNA]</scope>
    <source>
        <strain evidence="5 6">NCTC13149</strain>
    </source>
</reference>
<dbReference type="InterPro" id="IPR010123">
    <property type="entry name" value="PHA_synth_III_E"/>
</dbReference>
<evidence type="ECO:0000256" key="3">
    <source>
        <dbReference type="ARBA" id="ARBA00022752"/>
    </source>
</evidence>
<dbReference type="OrthoDB" id="617533at2"/>
<evidence type="ECO:0000256" key="2">
    <source>
        <dbReference type="ARBA" id="ARBA00019066"/>
    </source>
</evidence>
<name>A0A379C790_9FIRM</name>
<evidence type="ECO:0000256" key="1">
    <source>
        <dbReference type="ARBA" id="ARBA00004683"/>
    </source>
</evidence>
<dbReference type="EMBL" id="UGSZ01000001">
    <property type="protein sequence ID" value="SUB57496.1"/>
    <property type="molecule type" value="Genomic_DNA"/>
</dbReference>
<feature type="coiled-coil region" evidence="4">
    <location>
        <begin position="316"/>
        <end position="343"/>
    </location>
</feature>
<organism evidence="5 6">
    <name type="scientific">Peptoniphilus lacrimalis</name>
    <dbReference type="NCBI Taxonomy" id="33031"/>
    <lineage>
        <taxon>Bacteria</taxon>
        <taxon>Bacillati</taxon>
        <taxon>Bacillota</taxon>
        <taxon>Tissierellia</taxon>
        <taxon>Tissierellales</taxon>
        <taxon>Peptoniphilaceae</taxon>
        <taxon>Peptoniphilus</taxon>
    </lineage>
</organism>
<protein>
    <recommendedName>
        <fullName evidence="2">Poly(3-hydroxyalkanoate) polymerase subunit PhaE</fullName>
    </recommendedName>
</protein>
<dbReference type="Pfam" id="PF09712">
    <property type="entry name" value="PHA_synth_III_E"/>
    <property type="match status" value="1"/>
</dbReference>
<keyword evidence="4" id="KW-0175">Coiled coil</keyword>
<dbReference type="AlphaFoldDB" id="A0A379C790"/>
<sequence length="347" mass="41613">MENDFKFFDNYMDWQKKSMDAWSKFTENFAKNAGSNMNPFLNYEKMMGSFINQDFFNYTGSPFQVINKIKDSSKIYYDLYKLYKDSFLDNYKDSKKVIDEALENFKVSQVKFINNHIFPLLPLDLQDLFKQAYELTNTYKETANIIYGPWMDASENLVDSFMKGALLDPEGFLEFFNIWKENYKKTYEKLLNAPQFGIDRNTYQVRMQTFDRFIKFIIYFAELNIKLNTVVMDTTEDVVNSFVENVKNDNTPKTFEEFYEFWKSNVSKNFDKLFYSDEFSKFLGNYVDSLMFLKKDLDKLIMDAFKNLPIPTNEDMDSLYKSVYDLKKEIRNLKRELREKDKDNFED</sequence>
<dbReference type="RefSeq" id="WP_019034833.1">
    <property type="nucleotide sequence ID" value="NZ_UGSZ01000001.1"/>
</dbReference>
<evidence type="ECO:0000313" key="6">
    <source>
        <dbReference type="Proteomes" id="UP000255517"/>
    </source>
</evidence>
<gene>
    <name evidence="5" type="ORF">NCTC13149_01339</name>
</gene>
<comment type="pathway">
    <text evidence="1">Biopolymer metabolism; poly-(R)-3-hydroxybutanoate biosynthesis.</text>
</comment>
<keyword evidence="3" id="KW-0583">PHB biosynthesis</keyword>
<dbReference type="Proteomes" id="UP000255517">
    <property type="component" value="Unassembled WGS sequence"/>
</dbReference>
<evidence type="ECO:0000313" key="5">
    <source>
        <dbReference type="EMBL" id="SUB57496.1"/>
    </source>
</evidence>
<dbReference type="UniPathway" id="UPA00917"/>
<proteinExistence type="predicted"/>
<dbReference type="GO" id="GO:0042619">
    <property type="term" value="P:poly-hydroxybutyrate biosynthetic process"/>
    <property type="evidence" value="ECO:0007669"/>
    <property type="project" value="UniProtKB-KW"/>
</dbReference>
<evidence type="ECO:0000256" key="4">
    <source>
        <dbReference type="SAM" id="Coils"/>
    </source>
</evidence>